<keyword evidence="3" id="KW-1185">Reference proteome</keyword>
<sequence length="94" mass="10712">MEATLPSAVWLIFLGLLQDGLQWRVGDGRSIHIFRESRPIKEAFWSYTPSWGVIISQVFPLDLFSLKTYLPDGDLDDLTAIGVHKDFVQRSYGL</sequence>
<feature type="chain" id="PRO_5035856272" evidence="1">
    <location>
        <begin position="23"/>
        <end position="94"/>
    </location>
</feature>
<dbReference type="Gramene" id="OE9A048253T1">
    <property type="protein sequence ID" value="OE9A048253C1"/>
    <property type="gene ID" value="OE9A048253"/>
</dbReference>
<dbReference type="EMBL" id="CACTIH010000242">
    <property type="protein sequence ID" value="CAA2957903.1"/>
    <property type="molecule type" value="Genomic_DNA"/>
</dbReference>
<name>A0A8S0PYZ7_OLEEU</name>
<evidence type="ECO:0000313" key="3">
    <source>
        <dbReference type="Proteomes" id="UP000594638"/>
    </source>
</evidence>
<reference evidence="2 3" key="1">
    <citation type="submission" date="2019-12" db="EMBL/GenBank/DDBJ databases">
        <authorList>
            <person name="Alioto T."/>
            <person name="Alioto T."/>
            <person name="Gomez Garrido J."/>
        </authorList>
    </citation>
    <scope>NUCLEOTIDE SEQUENCE [LARGE SCALE GENOMIC DNA]</scope>
</reference>
<gene>
    <name evidence="2" type="ORF">OLEA9_A048253</name>
</gene>
<keyword evidence="1" id="KW-0732">Signal</keyword>
<comment type="caution">
    <text evidence="2">The sequence shown here is derived from an EMBL/GenBank/DDBJ whole genome shotgun (WGS) entry which is preliminary data.</text>
</comment>
<evidence type="ECO:0000313" key="2">
    <source>
        <dbReference type="EMBL" id="CAA2957903.1"/>
    </source>
</evidence>
<evidence type="ECO:0000256" key="1">
    <source>
        <dbReference type="SAM" id="SignalP"/>
    </source>
</evidence>
<feature type="signal peptide" evidence="1">
    <location>
        <begin position="1"/>
        <end position="22"/>
    </location>
</feature>
<dbReference type="Proteomes" id="UP000594638">
    <property type="component" value="Unassembled WGS sequence"/>
</dbReference>
<dbReference type="AlphaFoldDB" id="A0A8S0PYZ7"/>
<accession>A0A8S0PYZ7</accession>
<organism evidence="2 3">
    <name type="scientific">Olea europaea subsp. europaea</name>
    <dbReference type="NCBI Taxonomy" id="158383"/>
    <lineage>
        <taxon>Eukaryota</taxon>
        <taxon>Viridiplantae</taxon>
        <taxon>Streptophyta</taxon>
        <taxon>Embryophyta</taxon>
        <taxon>Tracheophyta</taxon>
        <taxon>Spermatophyta</taxon>
        <taxon>Magnoliopsida</taxon>
        <taxon>eudicotyledons</taxon>
        <taxon>Gunneridae</taxon>
        <taxon>Pentapetalae</taxon>
        <taxon>asterids</taxon>
        <taxon>lamiids</taxon>
        <taxon>Lamiales</taxon>
        <taxon>Oleaceae</taxon>
        <taxon>Oleeae</taxon>
        <taxon>Olea</taxon>
    </lineage>
</organism>
<protein>
    <submittedName>
        <fullName evidence="2">Uncharacterized protein</fullName>
    </submittedName>
</protein>
<proteinExistence type="predicted"/>